<dbReference type="Pfam" id="PF04230">
    <property type="entry name" value="PS_pyruv_trans"/>
    <property type="match status" value="1"/>
</dbReference>
<gene>
    <name evidence="3" type="ORF">R3L15_03750</name>
    <name evidence="2" type="ORF">R3L16_03645</name>
</gene>
<dbReference type="Proteomes" id="UP001368318">
    <property type="component" value="Chromosome"/>
</dbReference>
<evidence type="ECO:0000259" key="1">
    <source>
        <dbReference type="Pfam" id="PF04230"/>
    </source>
</evidence>
<sequence length="363" mass="41127">MKSKITVFGSTKDEIHIGCKALSNGLDNLIRKSFGENVLIQHISHRYLSQHFNDALMTVNKTTVRKNFFKKQEQFCVAKDRSYDMWLEGVKALSEKDTFLKLTLLNSDIVTINVEGTIHHNSLLGHQMLAIGAFAVQLGKPVYWTNVSVESENEAILKHAFRGAKKIAVREQRSFDYLKTMGVNPTLAFDTAVSATFLNDNEVLDNNLPKEPFCLFTGSNVKNIDLIEQARVISSFDLIPLYLPLGLNDYNDLKQLQEENIACLDYGDVSFSQILAVIDKAKFVVSGRHHLNILSLLAAKPFIAHKSNTWKIEGVLELLDYEYNFNLDMESQISYLLSNYTFLQTKLSSKIEKAKKMALNTFD</sequence>
<keyword evidence="4" id="KW-1185">Reference proteome</keyword>
<reference evidence="2 4" key="1">
    <citation type="submission" date="2023-10" db="EMBL/GenBank/DDBJ databases">
        <title>Culture-based analysis of two novel bacteria associated with mangrove crab gills.</title>
        <authorList>
            <person name="Yang X."/>
            <person name="Garuglieri E."/>
            <person name="Van Goethem M.W."/>
            <person name="Fusi M."/>
            <person name="Marasco R."/>
            <person name="Daffonchio D.G."/>
        </authorList>
    </citation>
    <scope>NUCLEOTIDE SEQUENCE [LARGE SCALE GENOMIC DNA]</scope>
    <source>
        <strain evidence="3">UG2-1</strain>
        <strain evidence="2">UG2-2</strain>
        <strain evidence="4">UG2_2</strain>
    </source>
</reference>
<accession>A0AAU6P0V7</accession>
<evidence type="ECO:0000313" key="3">
    <source>
        <dbReference type="EMBL" id="WXA13990.1"/>
    </source>
</evidence>
<dbReference type="EMBL" id="CP136925">
    <property type="protein sequence ID" value="WXA13990.1"/>
    <property type="molecule type" value="Genomic_DNA"/>
</dbReference>
<feature type="domain" description="Polysaccharide pyruvyl transferase" evidence="1">
    <location>
        <begin position="66"/>
        <end position="304"/>
    </location>
</feature>
<protein>
    <submittedName>
        <fullName evidence="2">Polysaccharide pyruvyl transferase family protein</fullName>
    </submittedName>
</protein>
<name>A0AAU6P0V7_9FLAO</name>
<evidence type="ECO:0000313" key="4">
    <source>
        <dbReference type="Proteomes" id="UP001368318"/>
    </source>
</evidence>
<dbReference type="RefSeq" id="WP_338733317.1">
    <property type="nucleotide sequence ID" value="NZ_CP136924.1"/>
</dbReference>
<organism evidence="2 4">
    <name type="scientific">Mangrovimonas cancribranchiae</name>
    <dbReference type="NCBI Taxonomy" id="3080055"/>
    <lineage>
        <taxon>Bacteria</taxon>
        <taxon>Pseudomonadati</taxon>
        <taxon>Bacteroidota</taxon>
        <taxon>Flavobacteriia</taxon>
        <taxon>Flavobacteriales</taxon>
        <taxon>Flavobacteriaceae</taxon>
        <taxon>Mangrovimonas</taxon>
    </lineage>
</organism>
<dbReference type="GO" id="GO:0016740">
    <property type="term" value="F:transferase activity"/>
    <property type="evidence" value="ECO:0007669"/>
    <property type="project" value="UniProtKB-KW"/>
</dbReference>
<dbReference type="AlphaFoldDB" id="A0AAU6P0V7"/>
<evidence type="ECO:0000313" key="2">
    <source>
        <dbReference type="EMBL" id="WXA03587.1"/>
    </source>
</evidence>
<dbReference type="InterPro" id="IPR007345">
    <property type="entry name" value="Polysacch_pyruvyl_Trfase"/>
</dbReference>
<proteinExistence type="predicted"/>
<keyword evidence="2" id="KW-0808">Transferase</keyword>
<dbReference type="KEGG" id="mcaa:R3L15_03750"/>
<dbReference type="EMBL" id="CP136924">
    <property type="protein sequence ID" value="WXA03587.1"/>
    <property type="molecule type" value="Genomic_DNA"/>
</dbReference>